<feature type="transmembrane region" description="Helical" evidence="6">
    <location>
        <begin position="240"/>
        <end position="262"/>
    </location>
</feature>
<protein>
    <submittedName>
        <fullName evidence="8">MFS transporter</fullName>
    </submittedName>
</protein>
<name>A0A2T2WJF7_9FIRM</name>
<proteinExistence type="predicted"/>
<evidence type="ECO:0000256" key="2">
    <source>
        <dbReference type="ARBA" id="ARBA00022448"/>
    </source>
</evidence>
<organism evidence="8 9">
    <name type="scientific">Sulfobacillus acidophilus</name>
    <dbReference type="NCBI Taxonomy" id="53633"/>
    <lineage>
        <taxon>Bacteria</taxon>
        <taxon>Bacillati</taxon>
        <taxon>Bacillota</taxon>
        <taxon>Clostridia</taxon>
        <taxon>Eubacteriales</taxon>
        <taxon>Clostridiales Family XVII. Incertae Sedis</taxon>
        <taxon>Sulfobacillus</taxon>
    </lineage>
</organism>
<evidence type="ECO:0000256" key="5">
    <source>
        <dbReference type="ARBA" id="ARBA00023136"/>
    </source>
</evidence>
<keyword evidence="3 6" id="KW-0812">Transmembrane</keyword>
<feature type="transmembrane region" description="Helical" evidence="6">
    <location>
        <begin position="123"/>
        <end position="142"/>
    </location>
</feature>
<dbReference type="GO" id="GO:0005886">
    <property type="term" value="C:plasma membrane"/>
    <property type="evidence" value="ECO:0007669"/>
    <property type="project" value="UniProtKB-SubCell"/>
</dbReference>
<accession>A0A2T2WJF7</accession>
<evidence type="ECO:0000313" key="9">
    <source>
        <dbReference type="Proteomes" id="UP000241848"/>
    </source>
</evidence>
<dbReference type="EMBL" id="PXYV01000018">
    <property type="protein sequence ID" value="PSR22360.1"/>
    <property type="molecule type" value="Genomic_DNA"/>
</dbReference>
<feature type="transmembrane region" description="Helical" evidence="6">
    <location>
        <begin position="154"/>
        <end position="173"/>
    </location>
</feature>
<evidence type="ECO:0000256" key="1">
    <source>
        <dbReference type="ARBA" id="ARBA00004651"/>
    </source>
</evidence>
<comment type="subcellular location">
    <subcellularLocation>
        <location evidence="1">Cell membrane</location>
        <topology evidence="1">Multi-pass membrane protein</topology>
    </subcellularLocation>
</comment>
<feature type="domain" description="Major facilitator superfamily (MFS) profile" evidence="7">
    <location>
        <begin position="307"/>
        <end position="516"/>
    </location>
</feature>
<dbReference type="PANTHER" id="PTHR11360">
    <property type="entry name" value="MONOCARBOXYLATE TRANSPORTER"/>
    <property type="match status" value="1"/>
</dbReference>
<comment type="caution">
    <text evidence="8">The sequence shown here is derived from an EMBL/GenBank/DDBJ whole genome shotgun (WGS) entry which is preliminary data.</text>
</comment>
<dbReference type="Pfam" id="PF07690">
    <property type="entry name" value="MFS_1"/>
    <property type="match status" value="1"/>
</dbReference>
<dbReference type="PANTHER" id="PTHR11360:SF304">
    <property type="entry name" value="MFS DOMAIN-CONTAINING PROTEIN"/>
    <property type="match status" value="1"/>
</dbReference>
<evidence type="ECO:0000259" key="7">
    <source>
        <dbReference type="PROSITE" id="PS50850"/>
    </source>
</evidence>
<dbReference type="InterPro" id="IPR050327">
    <property type="entry name" value="Proton-linked_MCT"/>
</dbReference>
<dbReference type="InterPro" id="IPR011701">
    <property type="entry name" value="MFS"/>
</dbReference>
<reference evidence="8 9" key="1">
    <citation type="journal article" date="2014" name="BMC Genomics">
        <title>Comparison of environmental and isolate Sulfobacillus genomes reveals diverse carbon, sulfur, nitrogen, and hydrogen metabolisms.</title>
        <authorList>
            <person name="Justice N.B."/>
            <person name="Norman A."/>
            <person name="Brown C.T."/>
            <person name="Singh A."/>
            <person name="Thomas B.C."/>
            <person name="Banfield J.F."/>
        </authorList>
    </citation>
    <scope>NUCLEOTIDE SEQUENCE [LARGE SCALE GENOMIC DNA]</scope>
    <source>
        <strain evidence="8">AMDSBA3</strain>
    </source>
</reference>
<feature type="transmembrane region" description="Helical" evidence="6">
    <location>
        <begin position="214"/>
        <end position="234"/>
    </location>
</feature>
<evidence type="ECO:0000256" key="3">
    <source>
        <dbReference type="ARBA" id="ARBA00022692"/>
    </source>
</evidence>
<dbReference type="Proteomes" id="UP000241848">
    <property type="component" value="Unassembled WGS sequence"/>
</dbReference>
<feature type="transmembrane region" description="Helical" evidence="6">
    <location>
        <begin position="311"/>
        <end position="330"/>
    </location>
</feature>
<gene>
    <name evidence="8" type="ORF">C7B45_07025</name>
</gene>
<feature type="transmembrane region" description="Helical" evidence="6">
    <location>
        <begin position="336"/>
        <end position="353"/>
    </location>
</feature>
<sequence length="516" mass="56781">MFTDSCQSFGDDRGNFLEKTPSDQRRIEIIQFKCVLVDFFVAKGVFGLATTANSVPYRLVRDATGRVYRMGESPRDIMGYSRLVMLFLPWIGMMLASTLEYGWGAASATVAHEYHWSLTTAFWNYSVYVLFEAGVSYFNGRFRERATWWSPKRAMLVGGILVAAAYFFLAHSAAPWISYAGYAALGGIGSGLAYSTCVNMVAKWFPEKKGWRTGFVDGGWAYGAVPFIILYATSFNVHDFVSILYLTGGILGAGLVIISFWFKDPPRSWWPAGVDPIRWSEDRRAWSLKRNPPAMRQLTTAEMWRTHQPKWMILEFLFIAGTSLFGVGFYYPFAVAMHLGAVAIIAGATGFAFTDGTGRPLVGLLSDLISRRWAEVVVYSILGLTTLGSLLSGMAHSPVLFVIFALLSGGTSGSLFVLNPLMVSDYYGTDHQTENYGTIYAAKVVGGFYGGVVAAYLITGTSSYTWAFVVASLMALAAAGIAAAFFQRPTEAELRRAMGDEEFERQAQVAEPLSTA</sequence>
<evidence type="ECO:0000256" key="4">
    <source>
        <dbReference type="ARBA" id="ARBA00022989"/>
    </source>
</evidence>
<dbReference type="GO" id="GO:0022857">
    <property type="term" value="F:transmembrane transporter activity"/>
    <property type="evidence" value="ECO:0007669"/>
    <property type="project" value="InterPro"/>
</dbReference>
<feature type="transmembrane region" description="Helical" evidence="6">
    <location>
        <begin position="399"/>
        <end position="418"/>
    </location>
</feature>
<feature type="transmembrane region" description="Helical" evidence="6">
    <location>
        <begin position="179"/>
        <end position="202"/>
    </location>
</feature>
<dbReference type="Gene3D" id="1.20.1250.20">
    <property type="entry name" value="MFS general substrate transporter like domains"/>
    <property type="match status" value="2"/>
</dbReference>
<feature type="transmembrane region" description="Helical" evidence="6">
    <location>
        <begin position="439"/>
        <end position="458"/>
    </location>
</feature>
<feature type="transmembrane region" description="Helical" evidence="6">
    <location>
        <begin position="373"/>
        <end position="393"/>
    </location>
</feature>
<dbReference type="PROSITE" id="PS50850">
    <property type="entry name" value="MFS"/>
    <property type="match status" value="1"/>
</dbReference>
<dbReference type="CDD" id="cd17353">
    <property type="entry name" value="MFS_OFA_like"/>
    <property type="match status" value="1"/>
</dbReference>
<keyword evidence="5 6" id="KW-0472">Membrane</keyword>
<keyword evidence="4 6" id="KW-1133">Transmembrane helix</keyword>
<keyword evidence="2" id="KW-0813">Transport</keyword>
<dbReference type="AlphaFoldDB" id="A0A2T2WJF7"/>
<dbReference type="SUPFAM" id="SSF103473">
    <property type="entry name" value="MFS general substrate transporter"/>
    <property type="match status" value="1"/>
</dbReference>
<feature type="transmembrane region" description="Helical" evidence="6">
    <location>
        <begin position="464"/>
        <end position="486"/>
    </location>
</feature>
<dbReference type="InterPro" id="IPR020846">
    <property type="entry name" value="MFS_dom"/>
</dbReference>
<dbReference type="InterPro" id="IPR036259">
    <property type="entry name" value="MFS_trans_sf"/>
</dbReference>
<evidence type="ECO:0000256" key="6">
    <source>
        <dbReference type="SAM" id="Phobius"/>
    </source>
</evidence>
<evidence type="ECO:0000313" key="8">
    <source>
        <dbReference type="EMBL" id="PSR22360.1"/>
    </source>
</evidence>
<feature type="transmembrane region" description="Helical" evidence="6">
    <location>
        <begin position="83"/>
        <end position="103"/>
    </location>
</feature>